<dbReference type="NCBIfam" id="TIGR02532">
    <property type="entry name" value="IV_pilin_GFxxxE"/>
    <property type="match status" value="1"/>
</dbReference>
<keyword evidence="2" id="KW-0812">Transmembrane</keyword>
<dbReference type="InterPro" id="IPR012902">
    <property type="entry name" value="N_methyl_site"/>
</dbReference>
<dbReference type="InterPro" id="IPR000983">
    <property type="entry name" value="Bac_GSPG_pilin"/>
</dbReference>
<dbReference type="PRINTS" id="PR00813">
    <property type="entry name" value="BCTERIALGSPG"/>
</dbReference>
<keyword evidence="2" id="KW-1133">Transmembrane helix</keyword>
<sequence length="174" mass="19282">MNTLTVWIRKRQTRRHLVPATRGFTLIELIITLALVGVVALVALPLYEITSVRVKETELKLALRQIRSALDAYKTAADTGQIPKLSDESGYPPTLQVLVDGVENSTDPNKTRLVFLRRIPRDPFFPDASVPAEQTWALRSYGSPPDAPQPGADVFDVASQSTHKGLNGISYTEW</sequence>
<accession>A0ABW0M7S9</accession>
<dbReference type="InterPro" id="IPR045584">
    <property type="entry name" value="Pilin-like"/>
</dbReference>
<dbReference type="RefSeq" id="WP_378996297.1">
    <property type="nucleotide sequence ID" value="NZ_JBHSMT010000012.1"/>
</dbReference>
<evidence type="ECO:0000256" key="2">
    <source>
        <dbReference type="SAM" id="Phobius"/>
    </source>
</evidence>
<comment type="caution">
    <text evidence="3">The sequence shown here is derived from an EMBL/GenBank/DDBJ whole genome shotgun (WGS) entry which is preliminary data.</text>
</comment>
<proteinExistence type="predicted"/>
<feature type="transmembrane region" description="Helical" evidence="2">
    <location>
        <begin position="21"/>
        <end position="47"/>
    </location>
</feature>
<dbReference type="PROSITE" id="PS00409">
    <property type="entry name" value="PROKAR_NTER_METHYL"/>
    <property type="match status" value="1"/>
</dbReference>
<dbReference type="Gene3D" id="3.30.700.10">
    <property type="entry name" value="Glycoprotein, Type 4 Pilin"/>
    <property type="match status" value="1"/>
</dbReference>
<keyword evidence="2" id="KW-0472">Membrane</keyword>
<keyword evidence="4" id="KW-1185">Reference proteome</keyword>
<gene>
    <name evidence="3" type="ORF">ACFPM8_06640</name>
</gene>
<organism evidence="3 4">
    <name type="scientific">Paraherbaspirillum soli</name>
    <dbReference type="NCBI Taxonomy" id="631222"/>
    <lineage>
        <taxon>Bacteria</taxon>
        <taxon>Pseudomonadati</taxon>
        <taxon>Pseudomonadota</taxon>
        <taxon>Betaproteobacteria</taxon>
        <taxon>Burkholderiales</taxon>
        <taxon>Oxalobacteraceae</taxon>
        <taxon>Paraherbaspirillum</taxon>
    </lineage>
</organism>
<reference evidence="4" key="1">
    <citation type="journal article" date="2019" name="Int. J. Syst. Evol. Microbiol.">
        <title>The Global Catalogue of Microorganisms (GCM) 10K type strain sequencing project: providing services to taxonomists for standard genome sequencing and annotation.</title>
        <authorList>
            <consortium name="The Broad Institute Genomics Platform"/>
            <consortium name="The Broad Institute Genome Sequencing Center for Infectious Disease"/>
            <person name="Wu L."/>
            <person name="Ma J."/>
        </authorList>
    </citation>
    <scope>NUCLEOTIDE SEQUENCE [LARGE SCALE GENOMIC DNA]</scope>
    <source>
        <strain evidence="4">JCM 17066</strain>
    </source>
</reference>
<name>A0ABW0M7S9_9BURK</name>
<protein>
    <submittedName>
        <fullName evidence="3">Type II secretion system protein</fullName>
    </submittedName>
</protein>
<evidence type="ECO:0000313" key="3">
    <source>
        <dbReference type="EMBL" id="MFC5473636.1"/>
    </source>
</evidence>
<dbReference type="Proteomes" id="UP001596045">
    <property type="component" value="Unassembled WGS sequence"/>
</dbReference>
<keyword evidence="1" id="KW-0488">Methylation</keyword>
<dbReference type="Pfam" id="PF07963">
    <property type="entry name" value="N_methyl"/>
    <property type="match status" value="1"/>
</dbReference>
<evidence type="ECO:0000313" key="4">
    <source>
        <dbReference type="Proteomes" id="UP001596045"/>
    </source>
</evidence>
<evidence type="ECO:0000256" key="1">
    <source>
        <dbReference type="ARBA" id="ARBA00022481"/>
    </source>
</evidence>
<dbReference type="SUPFAM" id="SSF54523">
    <property type="entry name" value="Pili subunits"/>
    <property type="match status" value="1"/>
</dbReference>
<dbReference type="EMBL" id="JBHSMT010000012">
    <property type="protein sequence ID" value="MFC5473636.1"/>
    <property type="molecule type" value="Genomic_DNA"/>
</dbReference>